<dbReference type="AlphaFoldDB" id="A0A814XBP5"/>
<evidence type="ECO:0000256" key="1">
    <source>
        <dbReference type="ARBA" id="ARBA00022741"/>
    </source>
</evidence>
<accession>A0A814XBP5</accession>
<dbReference type="EMBL" id="CAJNOG010000379">
    <property type="protein sequence ID" value="CAF1209094.1"/>
    <property type="molecule type" value="Genomic_DNA"/>
</dbReference>
<dbReference type="SUPFAM" id="SSF52540">
    <property type="entry name" value="P-loop containing nucleoside triphosphate hydrolases"/>
    <property type="match status" value="1"/>
</dbReference>
<evidence type="ECO:0000313" key="5">
    <source>
        <dbReference type="Proteomes" id="UP000663845"/>
    </source>
</evidence>
<dbReference type="InterPro" id="IPR029067">
    <property type="entry name" value="CDC48_domain_2-like_sf"/>
</dbReference>
<gene>
    <name evidence="4" type="ORF">JYZ213_LOCUS27351</name>
</gene>
<comment type="caution">
    <text evidence="4">The sequence shown here is derived from an EMBL/GenBank/DDBJ whole genome shotgun (WGS) entry which is preliminary data.</text>
</comment>
<dbReference type="Gene3D" id="3.10.330.10">
    <property type="match status" value="1"/>
</dbReference>
<dbReference type="PANTHER" id="PTHR23073">
    <property type="entry name" value="26S PROTEASOME REGULATORY SUBUNIT"/>
    <property type="match status" value="1"/>
</dbReference>
<evidence type="ECO:0000259" key="3">
    <source>
        <dbReference type="Pfam" id="PF02933"/>
    </source>
</evidence>
<proteinExistence type="predicted"/>
<reference evidence="4" key="1">
    <citation type="submission" date="2021-02" db="EMBL/GenBank/DDBJ databases">
        <authorList>
            <person name="Nowell W R."/>
        </authorList>
    </citation>
    <scope>NUCLEOTIDE SEQUENCE</scope>
</reference>
<dbReference type="InterPro" id="IPR027417">
    <property type="entry name" value="P-loop_NTPase"/>
</dbReference>
<protein>
    <recommendedName>
        <fullName evidence="3">CDC48 domain-containing protein</fullName>
    </recommendedName>
</protein>
<dbReference type="SUPFAM" id="SSF54585">
    <property type="entry name" value="Cdc48 domain 2-like"/>
    <property type="match status" value="1"/>
</dbReference>
<dbReference type="Pfam" id="PF02933">
    <property type="entry name" value="CDC48_2"/>
    <property type="match status" value="1"/>
</dbReference>
<dbReference type="InterPro" id="IPR050221">
    <property type="entry name" value="26S_Proteasome_ATPase"/>
</dbReference>
<sequence>MGTRRPVKENDIFVVTANTGDIEFMVVKIDPSPYCAIGRNTNVHYENDPIEREEMEVLLNAIGYKDIGAVKKQLTQIKKMVEVPLKHPRLFEAIGIKSPPRSILLVGPPGTGKFSIARATANRNIFLSSTFCLS</sequence>
<organism evidence="4 5">
    <name type="scientific">Adineta steineri</name>
    <dbReference type="NCBI Taxonomy" id="433720"/>
    <lineage>
        <taxon>Eukaryota</taxon>
        <taxon>Metazoa</taxon>
        <taxon>Spiralia</taxon>
        <taxon>Gnathifera</taxon>
        <taxon>Rotifera</taxon>
        <taxon>Eurotatoria</taxon>
        <taxon>Bdelloidea</taxon>
        <taxon>Adinetida</taxon>
        <taxon>Adinetidae</taxon>
        <taxon>Adineta</taxon>
    </lineage>
</organism>
<dbReference type="Gene3D" id="3.40.50.300">
    <property type="entry name" value="P-loop containing nucleotide triphosphate hydrolases"/>
    <property type="match status" value="1"/>
</dbReference>
<name>A0A814XBP5_9BILA</name>
<dbReference type="GO" id="GO:0005524">
    <property type="term" value="F:ATP binding"/>
    <property type="evidence" value="ECO:0007669"/>
    <property type="project" value="UniProtKB-KW"/>
</dbReference>
<evidence type="ECO:0000313" key="4">
    <source>
        <dbReference type="EMBL" id="CAF1209094.1"/>
    </source>
</evidence>
<keyword evidence="2" id="KW-0067">ATP-binding</keyword>
<keyword evidence="1" id="KW-0547">Nucleotide-binding</keyword>
<evidence type="ECO:0000256" key="2">
    <source>
        <dbReference type="ARBA" id="ARBA00022840"/>
    </source>
</evidence>
<dbReference type="Proteomes" id="UP000663845">
    <property type="component" value="Unassembled WGS sequence"/>
</dbReference>
<feature type="domain" description="CDC48" evidence="3">
    <location>
        <begin position="4"/>
        <end position="51"/>
    </location>
</feature>
<dbReference type="InterPro" id="IPR004201">
    <property type="entry name" value="Cdc48_dom2"/>
</dbReference>